<reference evidence="7 8" key="1">
    <citation type="journal article" date="2018" name="Mol. Biol. Evol.">
        <title>Broad Genomic Sampling Reveals a Smut Pathogenic Ancestry of the Fungal Clade Ustilaginomycotina.</title>
        <authorList>
            <person name="Kijpornyongpan T."/>
            <person name="Mondo S.J."/>
            <person name="Barry K."/>
            <person name="Sandor L."/>
            <person name="Lee J."/>
            <person name="Lipzen A."/>
            <person name="Pangilinan J."/>
            <person name="LaButti K."/>
            <person name="Hainaut M."/>
            <person name="Henrissat B."/>
            <person name="Grigoriev I.V."/>
            <person name="Spatafora J.W."/>
            <person name="Aime M.C."/>
        </authorList>
    </citation>
    <scope>NUCLEOTIDE SEQUENCE [LARGE SCALE GENOMIC DNA]</scope>
    <source>
        <strain evidence="7 8">MCA 4198</strain>
    </source>
</reference>
<evidence type="ECO:0000256" key="4">
    <source>
        <dbReference type="ARBA" id="ARBA00023136"/>
    </source>
</evidence>
<dbReference type="Gene3D" id="1.50.40.10">
    <property type="entry name" value="Mitochondrial carrier domain"/>
    <property type="match status" value="2"/>
</dbReference>
<dbReference type="GO" id="GO:0005739">
    <property type="term" value="C:mitochondrion"/>
    <property type="evidence" value="ECO:0007669"/>
    <property type="project" value="TreeGrafter"/>
</dbReference>
<sequence length="308" mass="32788">MAPAQKGFSWSNIGVGAIMNMFEVTTLGQPLEVVKTQMASNRTQTMTQALSTVWSRGGVMGFYQGLIPWAWIEASSKGAVLLFTASEIEKVASNAGVSPGSAGLLGGMGGGIAQAYATMGFCTCMKTAEITRHKQAEAGIKPPSTWAVFADIYRREGIAGINKGVNAVAVRQCTNWGSRMGFARLAEQPVRAFSGKSEKDKLGPMERIICSSIGGALGCWNQPIEVVRVEMQSMAKAEPGSNRPAKPTIANTLSYIYKENGFKGLFRGVQPRIALGIWQTICMVSFADYVKEAVAAAAKKADEVKAAA</sequence>
<keyword evidence="4 5" id="KW-0472">Membrane</keyword>
<dbReference type="RefSeq" id="XP_025380740.1">
    <property type="nucleotide sequence ID" value="XM_025520549.1"/>
</dbReference>
<keyword evidence="8" id="KW-1185">Reference proteome</keyword>
<keyword evidence="6" id="KW-0813">Transport</keyword>
<organism evidence="7 8">
    <name type="scientific">Acaromyces ingoldii</name>
    <dbReference type="NCBI Taxonomy" id="215250"/>
    <lineage>
        <taxon>Eukaryota</taxon>
        <taxon>Fungi</taxon>
        <taxon>Dikarya</taxon>
        <taxon>Basidiomycota</taxon>
        <taxon>Ustilaginomycotina</taxon>
        <taxon>Exobasidiomycetes</taxon>
        <taxon>Exobasidiales</taxon>
        <taxon>Cryptobasidiaceae</taxon>
        <taxon>Acaromyces</taxon>
    </lineage>
</organism>
<dbReference type="SUPFAM" id="SSF103506">
    <property type="entry name" value="Mitochondrial carrier"/>
    <property type="match status" value="1"/>
</dbReference>
<dbReference type="GO" id="GO:0005371">
    <property type="term" value="F:tricarboxylate secondary active transmembrane transporter activity"/>
    <property type="evidence" value="ECO:0007669"/>
    <property type="project" value="TreeGrafter"/>
</dbReference>
<evidence type="ECO:0000256" key="6">
    <source>
        <dbReference type="RuleBase" id="RU000488"/>
    </source>
</evidence>
<evidence type="ECO:0000313" key="7">
    <source>
        <dbReference type="EMBL" id="PWN93542.1"/>
    </source>
</evidence>
<dbReference type="FunFam" id="1.50.40.10:FF:000085">
    <property type="entry name" value="Tricarboxylate carrier, putative"/>
    <property type="match status" value="1"/>
</dbReference>
<dbReference type="InterPro" id="IPR053017">
    <property type="entry name" value="Mito_Cit/Oxoglu_Carrier"/>
</dbReference>
<gene>
    <name evidence="7" type="ORF">FA10DRAFT_264179</name>
</gene>
<dbReference type="InterPro" id="IPR023395">
    <property type="entry name" value="MCP_dom_sf"/>
</dbReference>
<dbReference type="FunFam" id="1.50.40.10:FF:000053">
    <property type="entry name" value="Mitochondrial DNA replication protein"/>
    <property type="match status" value="1"/>
</dbReference>
<feature type="repeat" description="Solcar" evidence="5">
    <location>
        <begin position="8"/>
        <end position="91"/>
    </location>
</feature>
<comment type="subcellular location">
    <subcellularLocation>
        <location evidence="1">Membrane</location>
        <topology evidence="1">Multi-pass membrane protein</topology>
    </subcellularLocation>
</comment>
<dbReference type="EMBL" id="KZ819634">
    <property type="protein sequence ID" value="PWN93542.1"/>
    <property type="molecule type" value="Genomic_DNA"/>
</dbReference>
<evidence type="ECO:0000256" key="3">
    <source>
        <dbReference type="ARBA" id="ARBA00022989"/>
    </source>
</evidence>
<dbReference type="GO" id="GO:0006843">
    <property type="term" value="P:mitochondrial citrate transmembrane transport"/>
    <property type="evidence" value="ECO:0007669"/>
    <property type="project" value="TreeGrafter"/>
</dbReference>
<evidence type="ECO:0000256" key="1">
    <source>
        <dbReference type="ARBA" id="ARBA00004141"/>
    </source>
</evidence>
<name>A0A316YWN4_9BASI</name>
<feature type="repeat" description="Solcar" evidence="5">
    <location>
        <begin position="206"/>
        <end position="293"/>
    </location>
</feature>
<dbReference type="OrthoDB" id="10253709at2759"/>
<dbReference type="GeneID" id="37042465"/>
<dbReference type="InParanoid" id="A0A316YWN4"/>
<dbReference type="GO" id="GO:0016020">
    <property type="term" value="C:membrane"/>
    <property type="evidence" value="ECO:0007669"/>
    <property type="project" value="UniProtKB-SubCell"/>
</dbReference>
<dbReference type="PANTHER" id="PTHR46982:SF1">
    <property type="entry name" value="CITRATE_OXOGLUTARATE CARRIER PROTEIN"/>
    <property type="match status" value="1"/>
</dbReference>
<dbReference type="PROSITE" id="PS50920">
    <property type="entry name" value="SOLCAR"/>
    <property type="match status" value="2"/>
</dbReference>
<protein>
    <submittedName>
        <fullName evidence="7">Mitochondrial carrier</fullName>
    </submittedName>
</protein>
<dbReference type="Proteomes" id="UP000245768">
    <property type="component" value="Unassembled WGS sequence"/>
</dbReference>
<keyword evidence="3" id="KW-1133">Transmembrane helix</keyword>
<dbReference type="GO" id="GO:0015742">
    <property type="term" value="P:alpha-ketoglutarate transport"/>
    <property type="evidence" value="ECO:0007669"/>
    <property type="project" value="TreeGrafter"/>
</dbReference>
<proteinExistence type="inferred from homology"/>
<accession>A0A316YWN4</accession>
<dbReference type="FunCoup" id="A0A316YWN4">
    <property type="interactions" value="154"/>
</dbReference>
<dbReference type="InterPro" id="IPR018108">
    <property type="entry name" value="MCP_transmembrane"/>
</dbReference>
<dbReference type="Pfam" id="PF00153">
    <property type="entry name" value="Mito_carr"/>
    <property type="match status" value="2"/>
</dbReference>
<dbReference type="PANTHER" id="PTHR46982">
    <property type="entry name" value="CITRATE/OXOGLUTARATE CARRIER PROTEIN"/>
    <property type="match status" value="1"/>
</dbReference>
<keyword evidence="2 5" id="KW-0812">Transmembrane</keyword>
<dbReference type="STRING" id="215250.A0A316YWN4"/>
<evidence type="ECO:0000256" key="2">
    <source>
        <dbReference type="ARBA" id="ARBA00022692"/>
    </source>
</evidence>
<evidence type="ECO:0000256" key="5">
    <source>
        <dbReference type="PROSITE-ProRule" id="PRU00282"/>
    </source>
</evidence>
<comment type="similarity">
    <text evidence="6">Belongs to the mitochondrial carrier (TC 2.A.29) family.</text>
</comment>
<evidence type="ECO:0000313" key="8">
    <source>
        <dbReference type="Proteomes" id="UP000245768"/>
    </source>
</evidence>
<dbReference type="AlphaFoldDB" id="A0A316YWN4"/>